<protein>
    <recommendedName>
        <fullName evidence="4">Phage protein</fullName>
    </recommendedName>
</protein>
<evidence type="ECO:0000313" key="3">
    <source>
        <dbReference type="Proteomes" id="UP001302020"/>
    </source>
</evidence>
<evidence type="ECO:0000313" key="2">
    <source>
        <dbReference type="EMBL" id="WOS40678.1"/>
    </source>
</evidence>
<proteinExistence type="predicted"/>
<feature type="chain" id="PRO_5045702301" description="Phage protein" evidence="1">
    <location>
        <begin position="18"/>
        <end position="166"/>
    </location>
</feature>
<reference evidence="2 3" key="1">
    <citation type="submission" date="2023-05" db="EMBL/GenBank/DDBJ databases">
        <title>Xanthomonas rydalmerenesis sp. nov., a novel Xanthomonas species isolated from Fragaria x ananassa.</title>
        <authorList>
            <person name="McKnight D.J.E."/>
            <person name="Wong-Bajracharya J."/>
            <person name="Okoh E.B."/>
            <person name="Snijders F."/>
            <person name="Lidbetter F."/>
            <person name="Webster J."/>
            <person name="Djordjevic S.P."/>
            <person name="Bogema D.R."/>
            <person name="Chapman T.A."/>
        </authorList>
    </citation>
    <scope>NUCLEOTIDE SEQUENCE [LARGE SCALE GENOMIC DNA]</scope>
    <source>
        <strain evidence="2 3">DAR34883</strain>
    </source>
</reference>
<keyword evidence="3" id="KW-1185">Reference proteome</keyword>
<evidence type="ECO:0000256" key="1">
    <source>
        <dbReference type="SAM" id="SignalP"/>
    </source>
</evidence>
<accession>A0ABZ0JMR7</accession>
<evidence type="ECO:0008006" key="4">
    <source>
        <dbReference type="Google" id="ProtNLM"/>
    </source>
</evidence>
<dbReference type="EMBL" id="CP126172">
    <property type="protein sequence ID" value="WOS40678.1"/>
    <property type="molecule type" value="Genomic_DNA"/>
</dbReference>
<dbReference type="Proteomes" id="UP001302020">
    <property type="component" value="Chromosome"/>
</dbReference>
<organism evidence="2 3">
    <name type="scientific">Xanthomonas rydalmerensis</name>
    <dbReference type="NCBI Taxonomy" id="3046274"/>
    <lineage>
        <taxon>Bacteria</taxon>
        <taxon>Pseudomonadati</taxon>
        <taxon>Pseudomonadota</taxon>
        <taxon>Gammaproteobacteria</taxon>
        <taxon>Lysobacterales</taxon>
        <taxon>Lysobacteraceae</taxon>
        <taxon>Xanthomonas</taxon>
    </lineage>
</organism>
<keyword evidence="1" id="KW-0732">Signal</keyword>
<sequence length="166" mass="16562">MALATTTVALIGLAVTAASTGAALYAQDTAAKQQSANEKFAADQAAADAKAAQGAAQVEADRIRRAAKKQKAAAIAAAAASGVDVNSSSALKINENIDQVAGEDAYLTLVGGTDAASRLNQQADASRIGASSARSAGRVSQVSTLLSGASNATSYYGKNWKRAGDS</sequence>
<name>A0ABZ0JMR7_9XANT</name>
<dbReference type="RefSeq" id="WP_317844046.1">
    <property type="nucleotide sequence ID" value="NZ_CP126170.1"/>
</dbReference>
<feature type="signal peptide" evidence="1">
    <location>
        <begin position="1"/>
        <end position="17"/>
    </location>
</feature>
<gene>
    <name evidence="2" type="ORF">QN243_20170</name>
</gene>